<name>L8JM60_9BACT</name>
<dbReference type="Proteomes" id="UP000011135">
    <property type="component" value="Unassembled WGS sequence"/>
</dbReference>
<dbReference type="STRING" id="1237149.C900_05177"/>
<organism evidence="1 2">
    <name type="scientific">Fulvivirga imtechensis AK7</name>
    <dbReference type="NCBI Taxonomy" id="1237149"/>
    <lineage>
        <taxon>Bacteria</taxon>
        <taxon>Pseudomonadati</taxon>
        <taxon>Bacteroidota</taxon>
        <taxon>Cytophagia</taxon>
        <taxon>Cytophagales</taxon>
        <taxon>Fulvivirgaceae</taxon>
        <taxon>Fulvivirga</taxon>
    </lineage>
</organism>
<dbReference type="EMBL" id="AMZN01000078">
    <property type="protein sequence ID" value="ELR69293.1"/>
    <property type="molecule type" value="Genomic_DNA"/>
</dbReference>
<protein>
    <submittedName>
        <fullName evidence="1">Uncharacterized protein</fullName>
    </submittedName>
</protein>
<keyword evidence="2" id="KW-1185">Reference proteome</keyword>
<evidence type="ECO:0000313" key="2">
    <source>
        <dbReference type="Proteomes" id="UP000011135"/>
    </source>
</evidence>
<comment type="caution">
    <text evidence="1">The sequence shown here is derived from an EMBL/GenBank/DDBJ whole genome shotgun (WGS) entry which is preliminary data.</text>
</comment>
<sequence length="56" mass="6213">MTSEKSHGLTKRLLFFGVFTSETADIQYTILKPTAASANYLLSKLLQETNSTTTQD</sequence>
<proteinExistence type="predicted"/>
<gene>
    <name evidence="1" type="ORF">C900_05177</name>
</gene>
<dbReference type="AlphaFoldDB" id="L8JM60"/>
<accession>L8JM60</accession>
<evidence type="ECO:0000313" key="1">
    <source>
        <dbReference type="EMBL" id="ELR69293.1"/>
    </source>
</evidence>
<reference evidence="1 2" key="1">
    <citation type="submission" date="2012-12" db="EMBL/GenBank/DDBJ databases">
        <title>Genome assembly of Fulvivirga imtechensis AK7.</title>
        <authorList>
            <person name="Nupur N."/>
            <person name="Khatri I."/>
            <person name="Kumar R."/>
            <person name="Subramanian S."/>
            <person name="Pinnaka A."/>
        </authorList>
    </citation>
    <scope>NUCLEOTIDE SEQUENCE [LARGE SCALE GENOMIC DNA]</scope>
    <source>
        <strain evidence="1 2">AK7</strain>
    </source>
</reference>